<gene>
    <name evidence="1" type="ORF">PM10SUCC1_19190</name>
</gene>
<dbReference type="EMBL" id="BSDY01000008">
    <property type="protein sequence ID" value="GLI56405.1"/>
    <property type="molecule type" value="Genomic_DNA"/>
</dbReference>
<dbReference type="Proteomes" id="UP001144471">
    <property type="component" value="Unassembled WGS sequence"/>
</dbReference>
<name>A0A9W6LNY2_9FUSO</name>
<organism evidence="1 2">
    <name type="scientific">Propionigenium maris DSM 9537</name>
    <dbReference type="NCBI Taxonomy" id="1123000"/>
    <lineage>
        <taxon>Bacteria</taxon>
        <taxon>Fusobacteriati</taxon>
        <taxon>Fusobacteriota</taxon>
        <taxon>Fusobacteriia</taxon>
        <taxon>Fusobacteriales</taxon>
        <taxon>Fusobacteriaceae</taxon>
        <taxon>Propionigenium</taxon>
    </lineage>
</organism>
<evidence type="ECO:0000313" key="2">
    <source>
        <dbReference type="Proteomes" id="UP001144471"/>
    </source>
</evidence>
<sequence>MNTNLISFKRGSNLSKVTLMLNDSIYKLLKDYSKDHRITMSCLVENLIVANLSTMDGENNGITNL</sequence>
<proteinExistence type="predicted"/>
<dbReference type="AlphaFoldDB" id="A0A9W6LNY2"/>
<reference evidence="1" key="1">
    <citation type="submission" date="2022-12" db="EMBL/GenBank/DDBJ databases">
        <title>Reference genome sequencing for broad-spectrum identification of bacterial and archaeal isolates by mass spectrometry.</title>
        <authorList>
            <person name="Sekiguchi Y."/>
            <person name="Tourlousse D.M."/>
        </authorList>
    </citation>
    <scope>NUCLEOTIDE SEQUENCE</scope>
    <source>
        <strain evidence="1">10succ1</strain>
    </source>
</reference>
<accession>A0A9W6LNY2</accession>
<evidence type="ECO:0000313" key="1">
    <source>
        <dbReference type="EMBL" id="GLI56405.1"/>
    </source>
</evidence>
<comment type="caution">
    <text evidence="1">The sequence shown here is derived from an EMBL/GenBank/DDBJ whole genome shotgun (WGS) entry which is preliminary data.</text>
</comment>
<protein>
    <submittedName>
        <fullName evidence="1">Uncharacterized protein</fullName>
    </submittedName>
</protein>
<keyword evidence="2" id="KW-1185">Reference proteome</keyword>